<dbReference type="EMBL" id="JAUZQC010000018">
    <property type="protein sequence ID" value="KAK5854528.1"/>
    <property type="molecule type" value="Genomic_DNA"/>
</dbReference>
<evidence type="ECO:0000256" key="1">
    <source>
        <dbReference type="SAM" id="MobiDB-lite"/>
    </source>
</evidence>
<gene>
    <name evidence="2" type="ORF">PBY51_004714</name>
</gene>
<evidence type="ECO:0000313" key="3">
    <source>
        <dbReference type="Proteomes" id="UP001346869"/>
    </source>
</evidence>
<proteinExistence type="predicted"/>
<reference evidence="2 3" key="2">
    <citation type="journal article" date="2023" name="Mol. Biol. Evol.">
        <title>Genomics of Secondarily Temperate Adaptation in the Only Non-Antarctic Icefish.</title>
        <authorList>
            <person name="Rivera-Colon A.G."/>
            <person name="Rayamajhi N."/>
            <person name="Minhas B.F."/>
            <person name="Madrigal G."/>
            <person name="Bilyk K.T."/>
            <person name="Yoon V."/>
            <person name="Hune M."/>
            <person name="Gregory S."/>
            <person name="Cheng C.H.C."/>
            <person name="Catchen J.M."/>
        </authorList>
    </citation>
    <scope>NUCLEOTIDE SEQUENCE [LARGE SCALE GENOMIC DNA]</scope>
    <source>
        <strain evidence="2">JMC-PN-2008</strain>
    </source>
</reference>
<sequence length="145" mass="15243">MFKSCTDPLRSLRPAGVLLTYPICATGCRPAKGVVLSEPQRQTEQNKCDRGFLHVSGVALEEQPLSSASVPAPCSTVPGEKALTGGAFTITTKPRSPLPSAAPEPPPTGTHTAVRAESAPLLVGSGMAACHPKCTPGLFQYQWRF</sequence>
<accession>A0AAN8AGP3</accession>
<name>A0AAN8AGP3_ELEMC</name>
<feature type="compositionally biased region" description="Pro residues" evidence="1">
    <location>
        <begin position="96"/>
        <end position="108"/>
    </location>
</feature>
<feature type="region of interest" description="Disordered" evidence="1">
    <location>
        <begin position="90"/>
        <end position="112"/>
    </location>
</feature>
<organism evidence="2 3">
    <name type="scientific">Eleginops maclovinus</name>
    <name type="common">Patagonian blennie</name>
    <name type="synonym">Eleginus maclovinus</name>
    <dbReference type="NCBI Taxonomy" id="56733"/>
    <lineage>
        <taxon>Eukaryota</taxon>
        <taxon>Metazoa</taxon>
        <taxon>Chordata</taxon>
        <taxon>Craniata</taxon>
        <taxon>Vertebrata</taxon>
        <taxon>Euteleostomi</taxon>
        <taxon>Actinopterygii</taxon>
        <taxon>Neopterygii</taxon>
        <taxon>Teleostei</taxon>
        <taxon>Neoteleostei</taxon>
        <taxon>Acanthomorphata</taxon>
        <taxon>Eupercaria</taxon>
        <taxon>Perciformes</taxon>
        <taxon>Notothenioidei</taxon>
        <taxon>Eleginopidae</taxon>
        <taxon>Eleginops</taxon>
    </lineage>
</organism>
<dbReference type="AlphaFoldDB" id="A0AAN8AGP3"/>
<keyword evidence="3" id="KW-1185">Reference proteome</keyword>
<protein>
    <submittedName>
        <fullName evidence="2">Uncharacterized protein</fullName>
    </submittedName>
</protein>
<reference evidence="2 3" key="1">
    <citation type="journal article" date="2023" name="Genes (Basel)">
        <title>Chromosome-Level Genome Assembly and Circadian Gene Repertoire of the Patagonia Blennie Eleginops maclovinus-The Closest Ancestral Proxy of Antarctic Cryonotothenioids.</title>
        <authorList>
            <person name="Cheng C.C."/>
            <person name="Rivera-Colon A.G."/>
            <person name="Minhas B.F."/>
            <person name="Wilson L."/>
            <person name="Rayamajhi N."/>
            <person name="Vargas-Chacoff L."/>
            <person name="Catchen J.M."/>
        </authorList>
    </citation>
    <scope>NUCLEOTIDE SEQUENCE [LARGE SCALE GENOMIC DNA]</scope>
    <source>
        <strain evidence="2">JMC-PN-2008</strain>
    </source>
</reference>
<comment type="caution">
    <text evidence="2">The sequence shown here is derived from an EMBL/GenBank/DDBJ whole genome shotgun (WGS) entry which is preliminary data.</text>
</comment>
<evidence type="ECO:0000313" key="2">
    <source>
        <dbReference type="EMBL" id="KAK5854528.1"/>
    </source>
</evidence>
<dbReference type="Proteomes" id="UP001346869">
    <property type="component" value="Unassembled WGS sequence"/>
</dbReference>